<evidence type="ECO:0000259" key="1">
    <source>
        <dbReference type="Pfam" id="PF26628"/>
    </source>
</evidence>
<evidence type="ECO:0000313" key="2">
    <source>
        <dbReference type="EMBL" id="PDS22947.1"/>
    </source>
</evidence>
<feature type="non-terminal residue" evidence="2">
    <location>
        <position position="1"/>
    </location>
</feature>
<dbReference type="Proteomes" id="UP000220828">
    <property type="component" value="Unassembled WGS sequence"/>
</dbReference>
<gene>
    <name evidence="2" type="ORF">B0A77_12045</name>
</gene>
<comment type="caution">
    <text evidence="2">The sequence shown here is derived from an EMBL/GenBank/DDBJ whole genome shotgun (WGS) entry which is preliminary data.</text>
</comment>
<feature type="domain" description="DUF8202" evidence="1">
    <location>
        <begin position="349"/>
        <end position="529"/>
    </location>
</feature>
<dbReference type="InterPro" id="IPR058515">
    <property type="entry name" value="DUF8202"/>
</dbReference>
<sequence length="1621" mass="174719">SKSVNSGNQVLIGAGGALANSNALNSNTLNNEQFLIWGDNGLTKSLSTTTSGITGVNARFNAIWKVQNTNSVGTVRVMWPQGIPYIKLIQSADTVFDGTDTLTDMASNTQTINGIVYNYADVTLTNGQFFTFAGKLTYPGGVGGPDFWVKSDDAGTIATAWKDHSANNNPIENVGNVTLSTADAAHNFHPYTTGYSSSKYFREASSTFAPIATYVQRSVGIFSAVRPTSLAFGTITGIDNDDLYTGSPSLTMTSTGKTRFYKYWDGTQGYDGTFSAVANYSSLHYFTANDVSKVLTVGNNGNENTTTLSGSSGTWGPIQMLGYGIWDGGVFPGDIMEVVWYNKVLTADESNRVNSYLAIRSGVTFVKNYLSSSSATVWDRTVNTSYNNNIFGIATDSNGSLSQKISNSINANSILKVATINNFSLANSDATRVALPDDQFLMIGDNNSHTGTTAVNPVDCPVFSDGLVRINKTWMTQETGTVGAVYVEVDLSAYSINSEISMYLSDNAAFTSNTTIATPISVSSSKAVFYIDFKANQYFTIVGKVGASACATCKGDKLTVREGNSWDTTAKKTNNTTNWFNVGTDGEGTVVQAKNTVTYTTTSDQWVNDWYPTAYGAATLMPHVGVTNGTASKMIYKTELNRAAKISFDLTGISEYYGNKVKVIVKGYCGTDLVSPAITPAVTDGYSIYNGYTISGNTVTGNKYYQGLNIFSQVRVNFSKPVERVEIEYTVERTTAYYTHFWFLVGDMSLECDSPIEPNKDNVFIKQSFANDNISACNEAEMKMSIINNNCNDRVIDLTNNLPAGLEYVSSSYSGLGTPTYSGQNLSLSALTIPSGTSNLYVKVKSSNAAAISASTTYQTQSSFVVSTTSGGTGQTNLSDNLSVSSGHQKTNLTLKPGVAPAMPEVTFTSDAVQDACGVVNYTITINNNTGSALSGLVLNTFLNMGQIVNGSITLSSGLTGTIVPTPQTGETNYFIPNLAVPTGVHTITFQTAITQIDEFAKNSVELFFDPLTNECALPAKVVANLDQKCPTCEGGKGDFDMNYNWWLGGATARTNNQITNVTVGTPQSGTLKADAQVTYPNATTEWLPDYFPRWNGNWTELSRYDDLNNSAGKVSYTVNIKNASGSAIASKSSFQIAGMTKIADQTDIVTVKGYCGTTEILPKLIQTYNSGSDFWNTYYRRFDIDETTATATGTKPYYDEWSFATMNVEFEKPVDKIVVEWTVDRAPVRTTLGFLYISDIKLTCENLPEPNADNVHVIASYLNEDLPTCEEATLKLNIKNWNCTSKAINLSNTLPSSLQYVANSYIGLGTETPTYSGQSFSLNNLTIPSGNSYIYVKVKPTNTAASGAYSTYFNYTVVSGTNNPNPYRSDDDSSTNGFQNTTVNYTASTIVAKPTIVKSVDKCFKTSANGDGTELIYTLKVSNPSSSAITNAELMEILDGSQEFVAGSLVNPFGGTENDYATDLNLLYISGLTIPANTVNGIISFKVLTKDTSADISNVATITVDPESDCGSANKVYSNELAVTYCSFCTKNPVTGTPDLIGQVGLTTQTKQDNWPESVPNAFLALESSDKGFVITRITTAQRDALATPVEGMLIYNTTLNCIQLYNGTIWNCIERSCNE</sequence>
<dbReference type="EMBL" id="PCMW01000074">
    <property type="protein sequence ID" value="PDS22947.1"/>
    <property type="molecule type" value="Genomic_DNA"/>
</dbReference>
<proteinExistence type="predicted"/>
<protein>
    <recommendedName>
        <fullName evidence="1">DUF8202 domain-containing protein</fullName>
    </recommendedName>
</protein>
<reference evidence="2 3" key="1">
    <citation type="submission" date="2017-09" db="EMBL/GenBank/DDBJ databases">
        <title>Whole genomes of Flavobacteriaceae.</title>
        <authorList>
            <person name="Stine C."/>
            <person name="Li C."/>
            <person name="Tadesse D."/>
        </authorList>
    </citation>
    <scope>NUCLEOTIDE SEQUENCE [LARGE SCALE GENOMIC DNA]</scope>
    <source>
        <strain evidence="2 3">ATCC 35036</strain>
    </source>
</reference>
<feature type="domain" description="DUF8202" evidence="1">
    <location>
        <begin position="1"/>
        <end position="127"/>
    </location>
</feature>
<accession>A0A2H3K9L1</accession>
<organism evidence="2 3">
    <name type="scientific">Flavobacterium branchiophilum</name>
    <dbReference type="NCBI Taxonomy" id="55197"/>
    <lineage>
        <taxon>Bacteria</taxon>
        <taxon>Pseudomonadati</taxon>
        <taxon>Bacteroidota</taxon>
        <taxon>Flavobacteriia</taxon>
        <taxon>Flavobacteriales</taxon>
        <taxon>Flavobacteriaceae</taxon>
        <taxon>Flavobacterium</taxon>
    </lineage>
</organism>
<evidence type="ECO:0000313" key="3">
    <source>
        <dbReference type="Proteomes" id="UP000220828"/>
    </source>
</evidence>
<dbReference type="Pfam" id="PF26628">
    <property type="entry name" value="DUF8202"/>
    <property type="match status" value="2"/>
</dbReference>
<name>A0A2H3K9L1_9FLAO</name>